<dbReference type="Gene3D" id="2.40.10.170">
    <property type="match status" value="1"/>
</dbReference>
<dbReference type="SUPFAM" id="SSF141259">
    <property type="entry name" value="CarD-like"/>
    <property type="match status" value="1"/>
</dbReference>
<organism evidence="16 17">
    <name type="scientific">Coprococcus eutactus</name>
    <dbReference type="NCBI Taxonomy" id="33043"/>
    <lineage>
        <taxon>Bacteria</taxon>
        <taxon>Bacillati</taxon>
        <taxon>Bacillota</taxon>
        <taxon>Clostridia</taxon>
        <taxon>Lachnospirales</taxon>
        <taxon>Lachnospiraceae</taxon>
        <taxon>Coprococcus</taxon>
    </lineage>
</organism>
<dbReference type="GO" id="GO:0016787">
    <property type="term" value="F:hydrolase activity"/>
    <property type="evidence" value="ECO:0007669"/>
    <property type="project" value="UniProtKB-KW"/>
</dbReference>
<keyword evidence="8 13" id="KW-0238">DNA-binding</keyword>
<dbReference type="Gene3D" id="3.90.1150.50">
    <property type="entry name" value="Transcription-repair-coupling factor, D7 domain"/>
    <property type="match status" value="1"/>
</dbReference>
<dbReference type="InterPro" id="IPR047112">
    <property type="entry name" value="RecG/Mfd"/>
</dbReference>
<dbReference type="InterPro" id="IPR036101">
    <property type="entry name" value="CarD-like/TRCF_RID_sf"/>
</dbReference>
<dbReference type="FunFam" id="3.40.50.300:FF:000546">
    <property type="entry name" value="Transcription-repair-coupling factor"/>
    <property type="match status" value="1"/>
</dbReference>
<dbReference type="Pfam" id="PF03461">
    <property type="entry name" value="TRCF"/>
    <property type="match status" value="1"/>
</dbReference>
<gene>
    <name evidence="13 16" type="primary">mfd</name>
    <name evidence="16" type="ORF">COEU31_26540</name>
</gene>
<keyword evidence="7 13" id="KW-0067">ATP-binding</keyword>
<dbReference type="SMART" id="SM00490">
    <property type="entry name" value="HELICc"/>
    <property type="match status" value="1"/>
</dbReference>
<keyword evidence="6" id="KW-0347">Helicase</keyword>
<feature type="domain" description="Helicase ATP-binding" evidence="14">
    <location>
        <begin position="646"/>
        <end position="807"/>
    </location>
</feature>
<comment type="similarity">
    <text evidence="11 13">In the C-terminal section; belongs to the helicase family. RecG subfamily.</text>
</comment>
<dbReference type="Pfam" id="PF00271">
    <property type="entry name" value="Helicase_C"/>
    <property type="match status" value="1"/>
</dbReference>
<dbReference type="GO" id="GO:0005737">
    <property type="term" value="C:cytoplasm"/>
    <property type="evidence" value="ECO:0007669"/>
    <property type="project" value="UniProtKB-SubCell"/>
</dbReference>
<dbReference type="SMART" id="SM00487">
    <property type="entry name" value="DEXDc"/>
    <property type="match status" value="1"/>
</dbReference>
<keyword evidence="4 13" id="KW-0227">DNA damage</keyword>
<dbReference type="Pfam" id="PF02559">
    <property type="entry name" value="CarD_TRCF_RID"/>
    <property type="match status" value="1"/>
</dbReference>
<dbReference type="Pfam" id="PF00270">
    <property type="entry name" value="DEAD"/>
    <property type="match status" value="1"/>
</dbReference>
<keyword evidence="9 13" id="KW-0234">DNA repair</keyword>
<dbReference type="GO" id="GO:0000716">
    <property type="term" value="P:transcription-coupled nucleotide-excision repair, DNA damage recognition"/>
    <property type="evidence" value="ECO:0007669"/>
    <property type="project" value="UniProtKB-UniRule"/>
</dbReference>
<dbReference type="InterPro" id="IPR003711">
    <property type="entry name" value="CarD-like/TRCF_RID"/>
</dbReference>
<evidence type="ECO:0000313" key="17">
    <source>
        <dbReference type="Proteomes" id="UP000660047"/>
    </source>
</evidence>
<dbReference type="HAMAP" id="MF_00969">
    <property type="entry name" value="TRCF"/>
    <property type="match status" value="1"/>
</dbReference>
<evidence type="ECO:0000256" key="5">
    <source>
        <dbReference type="ARBA" id="ARBA00022801"/>
    </source>
</evidence>
<keyword evidence="2 13" id="KW-0963">Cytoplasm</keyword>
<name>A0AAI9K6P4_9FIRM</name>
<dbReference type="InterPro" id="IPR037235">
    <property type="entry name" value="TRCF-like_C_D7"/>
</dbReference>
<dbReference type="InterPro" id="IPR005118">
    <property type="entry name" value="TRCF_C"/>
</dbReference>
<dbReference type="PANTHER" id="PTHR47964">
    <property type="entry name" value="ATP-DEPENDENT DNA HELICASE HOMOLOG RECG, CHLOROPLASTIC"/>
    <property type="match status" value="1"/>
</dbReference>
<comment type="similarity">
    <text evidence="10 13">In the N-terminal section; belongs to the UvrB family.</text>
</comment>
<dbReference type="EMBL" id="BLYL01000022">
    <property type="protein sequence ID" value="GFO95608.1"/>
    <property type="molecule type" value="Genomic_DNA"/>
</dbReference>
<evidence type="ECO:0000256" key="13">
    <source>
        <dbReference type="HAMAP-Rule" id="MF_00969"/>
    </source>
</evidence>
<dbReference type="EC" id="3.6.4.-" evidence="13"/>
<keyword evidence="5 13" id="KW-0378">Hydrolase</keyword>
<protein>
    <recommendedName>
        <fullName evidence="12 13">Transcription-repair-coupling factor</fullName>
        <shortName evidence="13">TRCF</shortName>
        <ecNumber evidence="13">3.6.4.-</ecNumber>
    </recommendedName>
</protein>
<dbReference type="GO" id="GO:0003684">
    <property type="term" value="F:damaged DNA binding"/>
    <property type="evidence" value="ECO:0007669"/>
    <property type="project" value="InterPro"/>
</dbReference>
<dbReference type="InterPro" id="IPR027417">
    <property type="entry name" value="P-loop_NTPase"/>
</dbReference>
<comment type="subcellular location">
    <subcellularLocation>
        <location evidence="1 13">Cytoplasm</location>
    </subcellularLocation>
</comment>
<reference evidence="16" key="1">
    <citation type="submission" date="2020-06" db="EMBL/GenBank/DDBJ databases">
        <title>Characterization of fructooligosaccharide metabolism and fructooligosaccharide-degrading enzymes in human commensal butyrate producers.</title>
        <authorList>
            <person name="Tanno H."/>
            <person name="Fujii T."/>
            <person name="Hirano K."/>
            <person name="Maeno S."/>
            <person name="Tonozuka T."/>
            <person name="Sakamoto M."/>
            <person name="Ohkuma M."/>
            <person name="Tochio T."/>
            <person name="Endo A."/>
        </authorList>
    </citation>
    <scope>NUCLEOTIDE SEQUENCE</scope>
    <source>
        <strain evidence="16">JCM 31265</strain>
    </source>
</reference>
<evidence type="ECO:0000256" key="11">
    <source>
        <dbReference type="ARBA" id="ARBA00061399"/>
    </source>
</evidence>
<dbReference type="SMART" id="SM00982">
    <property type="entry name" value="TRCF"/>
    <property type="match status" value="1"/>
</dbReference>
<feature type="domain" description="Helicase C-terminal" evidence="15">
    <location>
        <begin position="816"/>
        <end position="982"/>
    </location>
</feature>
<dbReference type="SUPFAM" id="SSF52540">
    <property type="entry name" value="P-loop containing nucleoside triphosphate hydrolases"/>
    <property type="match status" value="4"/>
</dbReference>
<dbReference type="SMART" id="SM01058">
    <property type="entry name" value="CarD_TRCF"/>
    <property type="match status" value="1"/>
</dbReference>
<dbReference type="InterPro" id="IPR011545">
    <property type="entry name" value="DEAD/DEAH_box_helicase_dom"/>
</dbReference>
<evidence type="ECO:0000256" key="9">
    <source>
        <dbReference type="ARBA" id="ARBA00023204"/>
    </source>
</evidence>
<dbReference type="Pfam" id="PF17757">
    <property type="entry name" value="UvrB_inter"/>
    <property type="match status" value="1"/>
</dbReference>
<evidence type="ECO:0000256" key="4">
    <source>
        <dbReference type="ARBA" id="ARBA00022763"/>
    </source>
</evidence>
<dbReference type="InterPro" id="IPR014001">
    <property type="entry name" value="Helicase_ATP-bd"/>
</dbReference>
<dbReference type="CDD" id="cd17991">
    <property type="entry name" value="DEXHc_TRCF"/>
    <property type="match status" value="1"/>
</dbReference>
<dbReference type="Proteomes" id="UP000660047">
    <property type="component" value="Unassembled WGS sequence"/>
</dbReference>
<evidence type="ECO:0000256" key="2">
    <source>
        <dbReference type="ARBA" id="ARBA00022490"/>
    </source>
</evidence>
<comment type="function">
    <text evidence="13">Couples transcription and DNA repair by recognizing RNA polymerase (RNAP) stalled at DNA lesions. Mediates ATP-dependent release of RNAP and its truncated transcript from the DNA, and recruitment of nucleotide excision repair machinery to the damaged site.</text>
</comment>
<evidence type="ECO:0000259" key="15">
    <source>
        <dbReference type="PROSITE" id="PS51194"/>
    </source>
</evidence>
<dbReference type="PANTHER" id="PTHR47964:SF1">
    <property type="entry name" value="ATP-DEPENDENT DNA HELICASE HOMOLOG RECG, CHLOROPLASTIC"/>
    <property type="match status" value="1"/>
</dbReference>
<evidence type="ECO:0000313" key="16">
    <source>
        <dbReference type="EMBL" id="GFO95608.1"/>
    </source>
</evidence>
<evidence type="ECO:0000256" key="10">
    <source>
        <dbReference type="ARBA" id="ARBA00061104"/>
    </source>
</evidence>
<dbReference type="InterPro" id="IPR041471">
    <property type="entry name" value="UvrB_inter"/>
</dbReference>
<dbReference type="PROSITE" id="PS51192">
    <property type="entry name" value="HELICASE_ATP_BIND_1"/>
    <property type="match status" value="1"/>
</dbReference>
<dbReference type="PROSITE" id="PS51194">
    <property type="entry name" value="HELICASE_CTER"/>
    <property type="match status" value="1"/>
</dbReference>
<dbReference type="Gene3D" id="3.40.50.300">
    <property type="entry name" value="P-loop containing nucleotide triphosphate hydrolases"/>
    <property type="match status" value="2"/>
</dbReference>
<dbReference type="GO" id="GO:0006355">
    <property type="term" value="P:regulation of DNA-templated transcription"/>
    <property type="evidence" value="ECO:0007669"/>
    <property type="project" value="UniProtKB-UniRule"/>
</dbReference>
<dbReference type="InterPro" id="IPR001650">
    <property type="entry name" value="Helicase_C-like"/>
</dbReference>
<evidence type="ECO:0000259" key="14">
    <source>
        <dbReference type="PROSITE" id="PS51192"/>
    </source>
</evidence>
<sequence>MIRVLGEPFEKLNIYTELKEWLASGDGFVNVTGTTGEGTDRVFMMQGFGDDASVRLILTYNDRRAEELYSDMKFYGRDVYMYPAKDILFFSADVHGNAITRRRMEVLRRLATGEPCTIIATVDAMYDKIPALSYMKKYVINIHAAQSLDLDELKGKLVDLGYEKTDSVEEPGQFAIRGGIVDIFPLTEECPYRIDMWDDEVDTIKTFDAESQRSIENVDELVIYPAGEMVLSKERIDRGIHRLEAELKPYAKKLKDSFQTEAYARIKGEIATLKEQLTEFSAIYGVDSYVDYFYSDTVSLVDCLPEDAYIFIDETKKVTEKADGSEKSFLSSLTHRLEGGYILPGQMKVLFTYDDVLEKCRRYKVVGFDSFVGEDDRVKYAHRVEIESREVHSYRNNFDALVTDIKKWKKDKYSVLFVSPSSVGAKRMVDNLMDNDVICHYLNDPDKALAAREMAVMPGRLRAGFMIPEMKLIVVSEGDVFSSKTSHSQASRKKLPRAGEIVKSFSDVSVGDYVVHEKYGIGIYRGLEKIEVDGALKDYLVIEYAEGGKLYVLASETDRIQKYRSKESRAPKINRLGGSEWQKVRNKVKGHVSEVAQHLVKLYSERQAREGFAYSPDSEWQKEFEETFPYTETDDQLKAIEDVKADMESHKIMDRLVCGDVGFGKTEVAIRAAFKAVGDSKQVAYLVPTTILAEQHYETFTERMKDYPVTVRLLCRFCTQKEIKSTLRELKEGKVDIVIGTHRLLSKDVEFKNLGLLIIDEEQRFGVNHKEKIKEMKTNVDVLTLTATPIPRTLHMSLVGIRDMSLLEEPPVDRRPIQTYVMEYDRELAREAIARELARHGQVYYVYNRVEGIERFADDVRSLVPYANVEFAHGQMDGRTLEDIMYRFNKKEIDVLVCTTIIETGLDIPNANTIIIHDANLFGLAQLYQLRGRVGRSDRSAFAFMFYRRNKMISEVAEKRLRAIKEYTDLGSGVKVSKADLNIRGAGSVLGESQSGNYEVVGYDLYCKMLNDAVRELRGEKVFHEYETEIDLPVDSFIPETYVKNDFVKLELCKRISLIKNEDEYNDIVDELIDRFGDIPDETMNLLDVALLRANANICFITRIWYKDGDLRFVMYNRADINVDGIDELVKSYSGRMKFVMGAKPEFILKLGREEKNDLLRKAEFVVADMSQMLIMTHSEEDSVDNKA</sequence>
<evidence type="ECO:0000256" key="3">
    <source>
        <dbReference type="ARBA" id="ARBA00022741"/>
    </source>
</evidence>
<dbReference type="GO" id="GO:0003678">
    <property type="term" value="F:DNA helicase activity"/>
    <property type="evidence" value="ECO:0007669"/>
    <property type="project" value="TreeGrafter"/>
</dbReference>
<evidence type="ECO:0000256" key="8">
    <source>
        <dbReference type="ARBA" id="ARBA00023125"/>
    </source>
</evidence>
<keyword evidence="3 13" id="KW-0547">Nucleotide-binding</keyword>
<evidence type="ECO:0000256" key="12">
    <source>
        <dbReference type="ARBA" id="ARBA00070128"/>
    </source>
</evidence>
<comment type="caution">
    <text evidence="16">The sequence shown here is derived from an EMBL/GenBank/DDBJ whole genome shotgun (WGS) entry which is preliminary data.</text>
</comment>
<dbReference type="RefSeq" id="WP_055223059.1">
    <property type="nucleotide sequence ID" value="NZ_BLYL01000022.1"/>
</dbReference>
<dbReference type="Gene3D" id="3.40.50.11180">
    <property type="match status" value="1"/>
</dbReference>
<dbReference type="GO" id="GO:0005524">
    <property type="term" value="F:ATP binding"/>
    <property type="evidence" value="ECO:0007669"/>
    <property type="project" value="UniProtKB-UniRule"/>
</dbReference>
<dbReference type="InterPro" id="IPR004576">
    <property type="entry name" value="Mfd"/>
</dbReference>
<evidence type="ECO:0000256" key="1">
    <source>
        <dbReference type="ARBA" id="ARBA00004496"/>
    </source>
</evidence>
<proteinExistence type="inferred from homology"/>
<dbReference type="SUPFAM" id="SSF143517">
    <property type="entry name" value="TRCF domain-like"/>
    <property type="match status" value="1"/>
</dbReference>
<dbReference type="AlphaFoldDB" id="A0AAI9K6P4"/>
<evidence type="ECO:0000256" key="7">
    <source>
        <dbReference type="ARBA" id="ARBA00022840"/>
    </source>
</evidence>
<accession>A0AAI9K6P4</accession>
<dbReference type="NCBIfam" id="TIGR00580">
    <property type="entry name" value="mfd"/>
    <property type="match status" value="1"/>
</dbReference>
<evidence type="ECO:0000256" key="6">
    <source>
        <dbReference type="ARBA" id="ARBA00022806"/>
    </source>
</evidence>
<dbReference type="Gene3D" id="3.30.2060.10">
    <property type="entry name" value="Penicillin-binding protein 1b domain"/>
    <property type="match status" value="1"/>
</dbReference>